<evidence type="ECO:0000256" key="1">
    <source>
        <dbReference type="RuleBase" id="RU003682"/>
    </source>
</evidence>
<dbReference type="GO" id="GO:0016491">
    <property type="term" value="F:oxidoreductase activity"/>
    <property type="evidence" value="ECO:0007669"/>
    <property type="project" value="UniProtKB-KW"/>
</dbReference>
<dbReference type="Gene3D" id="2.60.120.620">
    <property type="entry name" value="q2cbj1_9rhob like domain"/>
    <property type="match status" value="1"/>
</dbReference>
<accession>A0A061RNA2</accession>
<evidence type="ECO:0000313" key="3">
    <source>
        <dbReference type="EMBL" id="JAC72105.1"/>
    </source>
</evidence>
<name>A0A061RNA2_9CHLO</name>
<dbReference type="GO" id="GO:0032963">
    <property type="term" value="P:collagen metabolic process"/>
    <property type="evidence" value="ECO:0007669"/>
    <property type="project" value="InterPro"/>
</dbReference>
<dbReference type="AlphaFoldDB" id="A0A061RNA2"/>
<dbReference type="InterPro" id="IPR044862">
    <property type="entry name" value="Pro_4_hyd_alph_FE2OG_OXY"/>
</dbReference>
<dbReference type="PANTHER" id="PTHR14049:SF9">
    <property type="entry name" value="PROCOLLAGEN-PROLINE 3-DIOXYGENASE"/>
    <property type="match status" value="1"/>
</dbReference>
<comment type="similarity">
    <text evidence="1">Belongs to the iron/ascorbate-dependent oxidoreductase family.</text>
</comment>
<dbReference type="Pfam" id="PF13640">
    <property type="entry name" value="2OG-FeII_Oxy_3"/>
    <property type="match status" value="1"/>
</dbReference>
<keyword evidence="1" id="KW-0408">Iron</keyword>
<keyword evidence="1" id="KW-0560">Oxidoreductase</keyword>
<proteinExistence type="inferred from homology"/>
<dbReference type="InterPro" id="IPR005123">
    <property type="entry name" value="Oxoglu/Fe-dep_dioxygenase_dom"/>
</dbReference>
<sequence length="237" mass="26041">MLLQVHSATIHDIVHAVPELVVPLSVARSRVHDLVEEAFAREMELVPEFTSLIEWGPGSSIGWHHDANRPYLRRRDYTAVLYLNSAGADFGGGSLSFRAGEPREVEPRAGTVVAYGTGPGDEHRVEPVLWGHRSTLTMWFSLDGAAAEDAAVLRALNDPRRQGLPEEMYLREDGADVRAERVERLGFELRRADAAGRGATSDAAPSEVWLIRDRTSSGGATEARGIARAAMIAHYHR</sequence>
<dbReference type="InterPro" id="IPR039575">
    <property type="entry name" value="P3H"/>
</dbReference>
<gene>
    <name evidence="3" type="ORF">TSPGSL018_469</name>
</gene>
<feature type="domain" description="Fe2OG dioxygenase" evidence="2">
    <location>
        <begin position="46"/>
        <end position="142"/>
    </location>
</feature>
<reference evidence="3" key="1">
    <citation type="submission" date="2014-05" db="EMBL/GenBank/DDBJ databases">
        <title>The transcriptome of the halophilic microalga Tetraselmis sp. GSL018 isolated from the Great Salt Lake, Utah.</title>
        <authorList>
            <person name="Jinkerson R.E."/>
            <person name="D'Adamo S."/>
            <person name="Posewitz M.C."/>
        </authorList>
    </citation>
    <scope>NUCLEOTIDE SEQUENCE</scope>
    <source>
        <strain evidence="3">GSL018</strain>
    </source>
</reference>
<dbReference type="PANTHER" id="PTHR14049">
    <property type="entry name" value="LEPRECAN 1"/>
    <property type="match status" value="1"/>
</dbReference>
<dbReference type="GO" id="GO:0046872">
    <property type="term" value="F:metal ion binding"/>
    <property type="evidence" value="ECO:0007669"/>
    <property type="project" value="UniProtKB-KW"/>
</dbReference>
<feature type="non-terminal residue" evidence="3">
    <location>
        <position position="237"/>
    </location>
</feature>
<evidence type="ECO:0000259" key="2">
    <source>
        <dbReference type="PROSITE" id="PS51471"/>
    </source>
</evidence>
<dbReference type="EMBL" id="GBEZ01013926">
    <property type="protein sequence ID" value="JAC72105.1"/>
    <property type="molecule type" value="Transcribed_RNA"/>
</dbReference>
<organism evidence="3">
    <name type="scientific">Tetraselmis sp. GSL018</name>
    <dbReference type="NCBI Taxonomy" id="582737"/>
    <lineage>
        <taxon>Eukaryota</taxon>
        <taxon>Viridiplantae</taxon>
        <taxon>Chlorophyta</taxon>
        <taxon>core chlorophytes</taxon>
        <taxon>Chlorodendrophyceae</taxon>
        <taxon>Chlorodendrales</taxon>
        <taxon>Chlorodendraceae</taxon>
        <taxon>Tetraselmis</taxon>
    </lineage>
</organism>
<protein>
    <recommendedName>
        <fullName evidence="2">Fe2OG dioxygenase domain-containing protein</fullName>
    </recommendedName>
</protein>
<keyword evidence="1" id="KW-0479">Metal-binding</keyword>
<dbReference type="PROSITE" id="PS51471">
    <property type="entry name" value="FE2OG_OXY"/>
    <property type="match status" value="1"/>
</dbReference>